<name>D6TD00_KTERA</name>
<comment type="caution">
    <text evidence="7">The sequence shown here is derived from an EMBL/GenBank/DDBJ whole genome shotgun (WGS) entry which is preliminary data.</text>
</comment>
<feature type="chain" id="PRO_5003088217" evidence="5">
    <location>
        <begin position="42"/>
        <end position="1357"/>
    </location>
</feature>
<dbReference type="OrthoDB" id="3644761at2"/>
<evidence type="ECO:0000313" key="7">
    <source>
        <dbReference type="EMBL" id="EFH90051.1"/>
    </source>
</evidence>
<keyword evidence="8" id="KW-1185">Reference proteome</keyword>
<protein>
    <submittedName>
        <fullName evidence="7">Peptidase S8 and S53 subtilisin kexin sedolisin</fullName>
    </submittedName>
</protein>
<accession>D6TD00</accession>
<dbReference type="GO" id="GO:0004252">
    <property type="term" value="F:serine-type endopeptidase activity"/>
    <property type="evidence" value="ECO:0007669"/>
    <property type="project" value="InterPro"/>
</dbReference>
<dbReference type="InterPro" id="IPR000209">
    <property type="entry name" value="Peptidase_S8/S53_dom"/>
</dbReference>
<keyword evidence="2" id="KW-0378">Hydrolase</keyword>
<evidence type="ECO:0000256" key="2">
    <source>
        <dbReference type="ARBA" id="ARBA00022801"/>
    </source>
</evidence>
<gene>
    <name evidence="7" type="ORF">Krac_11648</name>
</gene>
<dbReference type="EMBL" id="ADVG01000001">
    <property type="protein sequence ID" value="EFH90051.1"/>
    <property type="molecule type" value="Genomic_DNA"/>
</dbReference>
<feature type="compositionally biased region" description="Polar residues" evidence="4">
    <location>
        <begin position="45"/>
        <end position="60"/>
    </location>
</feature>
<sequence length="1357" mass="141021">MYFKQGRFLFTRQTRRATHRILCLLALGMMCAFSSAPTALAASVNGPSQTPTVPSNTTGGQPALGNAWQPFKANGADAKAGQVVPGQVLLQLAPGTTVTSSGGHSPKTSSIALNKTLDSLHATKLRQLGGNLVLVEIGSTEGPATAVARLATVPGVARVELDRYVTGMSTPPTPLPPSLIDTAAKQGSAFKRNAVSGATLPSNYGLTSSLESWLNAGGVNTMGAYQQLMDRYGQLPGTGEIVTNVSIGDLTDQSMADAGDGYVQYYGPTTIISNGQRYLDLPSLPLIPTWTADASGTLNPTGSIKNQDPSDGEIMLDFGVMAPLPHDKQRPTAIGSGLTDLLGIAPGASYRLVVPTEPTVDQIATALLAAARQTPRPTVINASLGFGTDVNGFASRYFEDDPLIQSTIYTIVHQYGITVTIAANDGTRLFTPASVGPDGGSTPTDVTHVPAQTTNINDDATSTTPSIVEDSGAIAAGGTTTDDTLATGPAGSATVVETRISGGGNFSSGFGSRIDLSAPSDNIIAFVHRQRGTAQSVSVVLTGGTSASAPEIAAAAAVIHQVGLLTGQQLTPKQIRSLLERTGRRVTTPPQIDRTLQVGPQIDLTAAVESLLPQTQDSQNPQVVRLSVAHRQNIGGLGGTFIEFTDQNTIDLSGPLNQRGTATGEGFVGPVTFAVDLVGSQPGDDYQLVVGSTRFRSATPSIRVTPTQLLTAAGLPVVSTGDRSLTVTFNVLRDDHTVASITRTLTLSASDGTFTEAPAPTVAPVVHAGQDVTVHYDLSGVRNVQAPRLAVSTVGHWNPVLAPLFNVAWSTSLTATSGTVTIPASAFATGGGLYGVGLIQNDNNPNYPLYGEFAPLRVAGFDATDRPTTPIVSAPGQAPGHQVVVTHAAPTFTLHYSVTEIRGAGGSMLEVSAPAPTIYNSLNTFTAQNGTARDSDGYDSGSVIYQRLPGTSGTVQLNALNLGLASSLQYNLRVLPVDEHGQVVGQASPSSALVFNDGLAPDGGTVLDFASAGPDSIAVVTEASGTSVLRYDPATGNYGATVTSDTVPTAKYAVIGVDTGLHRVLVAHWTSNDTKQLETWDLITNTEVGKPITLTSSQDVLLGGRVDPVRHRAALLVWAQSDNANEVLPLDLTTSSLGTTIQLHSPAGASANYYNVLDLDQSTGHVQVAHVGSSLICFGGGTAQVLDVNLDSSQVNASASSTSRCGLAFADDQQGGSGWLLLHTSFSVNIPGTASLQQIDEQTLVGGQNFTLRKEFPQTIAVDGVHHLALIAYYTPAGDSIFGSPTPRITDSNAMSQLDLVDLTTGTVLRTLSIFNFADGFSNPLASRSERGIQLDPSTRTGWTLAPGHTQIQTFTY</sequence>
<evidence type="ECO:0000313" key="8">
    <source>
        <dbReference type="Proteomes" id="UP000004508"/>
    </source>
</evidence>
<dbReference type="InterPro" id="IPR036852">
    <property type="entry name" value="Peptidase_S8/S53_dom_sf"/>
</dbReference>
<organism evidence="7 8">
    <name type="scientific">Ktedonobacter racemifer DSM 44963</name>
    <dbReference type="NCBI Taxonomy" id="485913"/>
    <lineage>
        <taxon>Bacteria</taxon>
        <taxon>Bacillati</taxon>
        <taxon>Chloroflexota</taxon>
        <taxon>Ktedonobacteria</taxon>
        <taxon>Ktedonobacterales</taxon>
        <taxon>Ktedonobacteraceae</taxon>
        <taxon>Ktedonobacter</taxon>
    </lineage>
</organism>
<dbReference type="PROSITE" id="PS00138">
    <property type="entry name" value="SUBTILASE_SER"/>
    <property type="match status" value="1"/>
</dbReference>
<dbReference type="Gene3D" id="3.40.50.200">
    <property type="entry name" value="Peptidase S8/S53 domain"/>
    <property type="match status" value="1"/>
</dbReference>
<dbReference type="SUPFAM" id="SSF52743">
    <property type="entry name" value="Subtilisin-like"/>
    <property type="match status" value="1"/>
</dbReference>
<feature type="region of interest" description="Disordered" evidence="4">
    <location>
        <begin position="43"/>
        <end position="68"/>
    </location>
</feature>
<evidence type="ECO:0000256" key="1">
    <source>
        <dbReference type="ARBA" id="ARBA00022670"/>
    </source>
</evidence>
<evidence type="ECO:0000256" key="5">
    <source>
        <dbReference type="SAM" id="SignalP"/>
    </source>
</evidence>
<dbReference type="InterPro" id="IPR023828">
    <property type="entry name" value="Peptidase_S8_Ser-AS"/>
</dbReference>
<proteinExistence type="predicted"/>
<keyword evidence="3" id="KW-0720">Serine protease</keyword>
<feature type="domain" description="Peptidase S8/S53" evidence="6">
    <location>
        <begin position="341"/>
        <end position="585"/>
    </location>
</feature>
<keyword evidence="1" id="KW-0645">Protease</keyword>
<reference evidence="7 8" key="1">
    <citation type="journal article" date="2011" name="Stand. Genomic Sci.">
        <title>Non-contiguous finished genome sequence and contextual data of the filamentous soil bacterium Ktedonobacter racemifer type strain (SOSP1-21).</title>
        <authorList>
            <person name="Chang Y.J."/>
            <person name="Land M."/>
            <person name="Hauser L."/>
            <person name="Chertkov O."/>
            <person name="Del Rio T.G."/>
            <person name="Nolan M."/>
            <person name="Copeland A."/>
            <person name="Tice H."/>
            <person name="Cheng J.F."/>
            <person name="Lucas S."/>
            <person name="Han C."/>
            <person name="Goodwin L."/>
            <person name="Pitluck S."/>
            <person name="Ivanova N."/>
            <person name="Ovchinikova G."/>
            <person name="Pati A."/>
            <person name="Chen A."/>
            <person name="Palaniappan K."/>
            <person name="Mavromatis K."/>
            <person name="Liolios K."/>
            <person name="Brettin T."/>
            <person name="Fiebig A."/>
            <person name="Rohde M."/>
            <person name="Abt B."/>
            <person name="Goker M."/>
            <person name="Detter J.C."/>
            <person name="Woyke T."/>
            <person name="Bristow J."/>
            <person name="Eisen J.A."/>
            <person name="Markowitz V."/>
            <person name="Hugenholtz P."/>
            <person name="Kyrpides N.C."/>
            <person name="Klenk H.P."/>
            <person name="Lapidus A."/>
        </authorList>
    </citation>
    <scope>NUCLEOTIDE SEQUENCE [LARGE SCALE GENOMIC DNA]</scope>
    <source>
        <strain evidence="8">DSM 44963</strain>
    </source>
</reference>
<keyword evidence="5" id="KW-0732">Signal</keyword>
<dbReference type="Pfam" id="PF00082">
    <property type="entry name" value="Peptidase_S8"/>
    <property type="match status" value="1"/>
</dbReference>
<evidence type="ECO:0000256" key="4">
    <source>
        <dbReference type="SAM" id="MobiDB-lite"/>
    </source>
</evidence>
<dbReference type="InParanoid" id="D6TD00"/>
<dbReference type="GO" id="GO:0006508">
    <property type="term" value="P:proteolysis"/>
    <property type="evidence" value="ECO:0007669"/>
    <property type="project" value="UniProtKB-KW"/>
</dbReference>
<dbReference type="eggNOG" id="ENOG502ZABS">
    <property type="taxonomic scope" value="Bacteria"/>
</dbReference>
<evidence type="ECO:0000259" key="6">
    <source>
        <dbReference type="Pfam" id="PF00082"/>
    </source>
</evidence>
<feature type="signal peptide" evidence="5">
    <location>
        <begin position="1"/>
        <end position="41"/>
    </location>
</feature>
<evidence type="ECO:0000256" key="3">
    <source>
        <dbReference type="ARBA" id="ARBA00022825"/>
    </source>
</evidence>
<dbReference type="Proteomes" id="UP000004508">
    <property type="component" value="Unassembled WGS sequence"/>
</dbReference>